<dbReference type="GO" id="GO:0016020">
    <property type="term" value="C:membrane"/>
    <property type="evidence" value="ECO:0007669"/>
    <property type="project" value="TreeGrafter"/>
</dbReference>
<dbReference type="Gene3D" id="3.40.50.1820">
    <property type="entry name" value="alpha/beta hydrolase"/>
    <property type="match status" value="1"/>
</dbReference>
<dbReference type="InterPro" id="IPR029058">
    <property type="entry name" value="AB_hydrolase_fold"/>
</dbReference>
<keyword evidence="4" id="KW-1185">Reference proteome</keyword>
<dbReference type="Pfam" id="PF12697">
    <property type="entry name" value="Abhydrolase_6"/>
    <property type="match status" value="1"/>
</dbReference>
<dbReference type="EMBL" id="CDHK01000005">
    <property type="protein sequence ID" value="CEJ57307.1"/>
    <property type="molecule type" value="Genomic_DNA"/>
</dbReference>
<dbReference type="InterPro" id="IPR050266">
    <property type="entry name" value="AB_hydrolase_sf"/>
</dbReference>
<proteinExistence type="predicted"/>
<dbReference type="GO" id="GO:0017000">
    <property type="term" value="P:antibiotic biosynthetic process"/>
    <property type="evidence" value="ECO:0007669"/>
    <property type="project" value="UniProtKB-ARBA"/>
</dbReference>
<accession>A0A0F7TQN4</accession>
<feature type="domain" description="AB hydrolase-1" evidence="2">
    <location>
        <begin position="30"/>
        <end position="286"/>
    </location>
</feature>
<dbReference type="GO" id="GO:0072330">
    <property type="term" value="P:monocarboxylic acid biosynthetic process"/>
    <property type="evidence" value="ECO:0007669"/>
    <property type="project" value="UniProtKB-ARBA"/>
</dbReference>
<sequence length="295" mass="32489">MESCSFQTSPNTVIHAQITRPAKEHSKPLLLFLHYWGGSSQTWHKLTDLNSSTSLSELHPTIAIDLRGWGQSNGPSDESSKAYSINGMASDVATLITHLNKDKARHDLLEHGLLLVGHSMGAKVALATIGLLGNDLRKFLKGLVLIGPAPPIALDLPPDMKAQQLLAYESEDSVRWTVHNVLAKPENLSDSDIELVVRDSLSGTPFAKAGWLSYGMQEDISQDVRKALASRPGMRASVIVGELDIVETRERAEKEVANFLRQNGVEVSLTVVEGVRHLIPLENPESIYKEICRYW</sequence>
<dbReference type="SUPFAM" id="SSF53474">
    <property type="entry name" value="alpha/beta-Hydrolases"/>
    <property type="match status" value="1"/>
</dbReference>
<dbReference type="PANTHER" id="PTHR43798">
    <property type="entry name" value="MONOACYLGLYCEROL LIPASE"/>
    <property type="match status" value="1"/>
</dbReference>
<gene>
    <name evidence="3" type="ORF">PMG11_06004</name>
</gene>
<evidence type="ECO:0000313" key="4">
    <source>
        <dbReference type="Proteomes" id="UP000042958"/>
    </source>
</evidence>
<dbReference type="PANTHER" id="PTHR43798:SF31">
    <property type="entry name" value="AB HYDROLASE SUPERFAMILY PROTEIN YCLE"/>
    <property type="match status" value="1"/>
</dbReference>
<keyword evidence="1" id="KW-0378">Hydrolase</keyword>
<dbReference type="Proteomes" id="UP000042958">
    <property type="component" value="Unassembled WGS sequence"/>
</dbReference>
<evidence type="ECO:0000256" key="1">
    <source>
        <dbReference type="ARBA" id="ARBA00022801"/>
    </source>
</evidence>
<protein>
    <recommendedName>
        <fullName evidence="2">AB hydrolase-1 domain-containing protein</fullName>
    </recommendedName>
</protein>
<evidence type="ECO:0000313" key="3">
    <source>
        <dbReference type="EMBL" id="CEJ57307.1"/>
    </source>
</evidence>
<evidence type="ECO:0000259" key="2">
    <source>
        <dbReference type="Pfam" id="PF12697"/>
    </source>
</evidence>
<organism evidence="3 4">
    <name type="scientific">Penicillium brasilianum</name>
    <dbReference type="NCBI Taxonomy" id="104259"/>
    <lineage>
        <taxon>Eukaryota</taxon>
        <taxon>Fungi</taxon>
        <taxon>Dikarya</taxon>
        <taxon>Ascomycota</taxon>
        <taxon>Pezizomycotina</taxon>
        <taxon>Eurotiomycetes</taxon>
        <taxon>Eurotiomycetidae</taxon>
        <taxon>Eurotiales</taxon>
        <taxon>Aspergillaceae</taxon>
        <taxon>Penicillium</taxon>
    </lineage>
</organism>
<name>A0A0F7TQN4_PENBI</name>
<reference evidence="4" key="1">
    <citation type="journal article" date="2015" name="Genome Announc.">
        <title>Draft genome sequence of the fungus Penicillium brasilianum MG11.</title>
        <authorList>
            <person name="Horn F."/>
            <person name="Linde J."/>
            <person name="Mattern D.J."/>
            <person name="Walther G."/>
            <person name="Guthke R."/>
            <person name="Brakhage A.A."/>
            <person name="Valiante V."/>
        </authorList>
    </citation>
    <scope>NUCLEOTIDE SEQUENCE [LARGE SCALE GENOMIC DNA]</scope>
    <source>
        <strain evidence="4">MG11</strain>
    </source>
</reference>
<dbReference type="InterPro" id="IPR000073">
    <property type="entry name" value="AB_hydrolase_1"/>
</dbReference>
<dbReference type="OrthoDB" id="2498029at2759"/>
<dbReference type="AlphaFoldDB" id="A0A0F7TQN4"/>
<dbReference type="STRING" id="104259.A0A0F7TQN4"/>
<dbReference type="GO" id="GO:0016787">
    <property type="term" value="F:hydrolase activity"/>
    <property type="evidence" value="ECO:0007669"/>
    <property type="project" value="UniProtKB-KW"/>
</dbReference>